<dbReference type="InterPro" id="IPR029207">
    <property type="entry name" value="FAM198"/>
</dbReference>
<comment type="caution">
    <text evidence="8">The sequence shown here is derived from an EMBL/GenBank/DDBJ whole genome shotgun (WGS) entry which is preliminary data.</text>
</comment>
<keyword evidence="7" id="KW-0812">Transmembrane</keyword>
<evidence type="ECO:0000256" key="4">
    <source>
        <dbReference type="ARBA" id="ARBA00023034"/>
    </source>
</evidence>
<accession>A0A0P7UHV7</accession>
<sequence>GKVSSAPFFCARSCARIRKNTRSALSRRALLVASACLLYLFSVVFHAGRVLPRDNKSSGTGGGFKSPGLHEDPRHGPPAAHIGHDSAQRGSLRASSKYNVVYITLRSKRQKPAIMRGTVRPKSRKKPVARKNARIGGNATHGIEQMETEEWRQITAFYKETGRIWGRDTEQSWTVSPKGRGGAAGSYSAIRIYSPEAPPWLSAADVEALRFLADCSIAAVRHVSASPNRRLLLFESVTAEARKARGESGPIAGDRTCPGRCGIIKRHVDTSEVFAFHLDRILGLNRSLPAVCRKFTFLRGIPAHEALLYSQPNPAVLWDSSLASADSNLQSSIQLTWGSYQRSLKHKCWHKGVAPRPEWGCSTIHHYEWSKLALFDFLLQVYNRLDRNCCGFKPRKEDICVKLGQHLECEDQDSVGLVHIVHRKHDPRRLVFIDNKGYFDRDEDNLDFKLLQGIKELPEQAMSILRSHHLRERLLQSLFLDRVYWESQGGRQGIEKLIDVIERRAKVLLTYTNAHDKVGADVVAVEQSHGCRRLKSRAGIVEPNQSQGRSQRAEPN</sequence>
<keyword evidence="7" id="KW-1133">Transmembrane helix</keyword>
<keyword evidence="5 7" id="KW-0472">Membrane</keyword>
<evidence type="ECO:0000256" key="6">
    <source>
        <dbReference type="SAM" id="MobiDB-lite"/>
    </source>
</evidence>
<proteinExistence type="inferred from homology"/>
<dbReference type="EMBL" id="JARO02013187">
    <property type="protein sequence ID" value="KPP58799.1"/>
    <property type="molecule type" value="Genomic_DNA"/>
</dbReference>
<name>A0A0P7UHV7_SCLFO</name>
<evidence type="ECO:0000313" key="8">
    <source>
        <dbReference type="EMBL" id="KPP58799.1"/>
    </source>
</evidence>
<feature type="non-terminal residue" evidence="8">
    <location>
        <position position="1"/>
    </location>
</feature>
<comment type="subcellular location">
    <subcellularLocation>
        <location evidence="1">Endomembrane system</location>
    </subcellularLocation>
    <subcellularLocation>
        <location evidence="2">Golgi apparatus</location>
    </subcellularLocation>
</comment>
<dbReference type="AlphaFoldDB" id="A0A0P7UHV7"/>
<evidence type="ECO:0000256" key="3">
    <source>
        <dbReference type="ARBA" id="ARBA00007691"/>
    </source>
</evidence>
<evidence type="ECO:0000256" key="5">
    <source>
        <dbReference type="ARBA" id="ARBA00023136"/>
    </source>
</evidence>
<keyword evidence="4" id="KW-0333">Golgi apparatus</keyword>
<dbReference type="PANTHER" id="PTHR15905:SF1">
    <property type="entry name" value="GOLGI-ASSOCIATED KINASE 1B"/>
    <property type="match status" value="1"/>
</dbReference>
<evidence type="ECO:0000256" key="1">
    <source>
        <dbReference type="ARBA" id="ARBA00004308"/>
    </source>
</evidence>
<feature type="region of interest" description="Disordered" evidence="6">
    <location>
        <begin position="52"/>
        <end position="92"/>
    </location>
</feature>
<gene>
    <name evidence="8" type="ORF">Z043_123343</name>
</gene>
<evidence type="ECO:0000256" key="2">
    <source>
        <dbReference type="ARBA" id="ARBA00004555"/>
    </source>
</evidence>
<dbReference type="Pfam" id="PF15051">
    <property type="entry name" value="FAM198"/>
    <property type="match status" value="1"/>
</dbReference>
<feature type="transmembrane region" description="Helical" evidence="7">
    <location>
        <begin position="29"/>
        <end position="48"/>
    </location>
</feature>
<dbReference type="Proteomes" id="UP000034805">
    <property type="component" value="Unassembled WGS sequence"/>
</dbReference>
<dbReference type="PANTHER" id="PTHR15905">
    <property type="entry name" value="GOLGI-ASSOCIATED KINASE 1B-RELATED"/>
    <property type="match status" value="1"/>
</dbReference>
<organism evidence="8 9">
    <name type="scientific">Scleropages formosus</name>
    <name type="common">Asian bonytongue</name>
    <name type="synonym">Osteoglossum formosum</name>
    <dbReference type="NCBI Taxonomy" id="113540"/>
    <lineage>
        <taxon>Eukaryota</taxon>
        <taxon>Metazoa</taxon>
        <taxon>Chordata</taxon>
        <taxon>Craniata</taxon>
        <taxon>Vertebrata</taxon>
        <taxon>Euteleostomi</taxon>
        <taxon>Actinopterygii</taxon>
        <taxon>Neopterygii</taxon>
        <taxon>Teleostei</taxon>
        <taxon>Osteoglossocephala</taxon>
        <taxon>Osteoglossomorpha</taxon>
        <taxon>Osteoglossiformes</taxon>
        <taxon>Osteoglossidae</taxon>
        <taxon>Scleropages</taxon>
    </lineage>
</organism>
<evidence type="ECO:0000313" key="9">
    <source>
        <dbReference type="Proteomes" id="UP000034805"/>
    </source>
</evidence>
<reference evidence="8 9" key="1">
    <citation type="submission" date="2015-08" db="EMBL/GenBank/DDBJ databases">
        <title>The genome of the Asian arowana (Scleropages formosus).</title>
        <authorList>
            <person name="Tan M.H."/>
            <person name="Gan H.M."/>
            <person name="Croft L.J."/>
            <person name="Austin C.M."/>
        </authorList>
    </citation>
    <scope>NUCLEOTIDE SEQUENCE [LARGE SCALE GENOMIC DNA]</scope>
    <source>
        <strain evidence="8">Aro1</strain>
    </source>
</reference>
<protein>
    <submittedName>
        <fullName evidence="8">Protein FAM198B-like</fullName>
    </submittedName>
</protein>
<dbReference type="GO" id="GO:0005794">
    <property type="term" value="C:Golgi apparatus"/>
    <property type="evidence" value="ECO:0007669"/>
    <property type="project" value="UniProtKB-SubCell"/>
</dbReference>
<evidence type="ECO:0000256" key="7">
    <source>
        <dbReference type="SAM" id="Phobius"/>
    </source>
</evidence>
<comment type="similarity">
    <text evidence="3">Belongs to the GASK family.</text>
</comment>